<protein>
    <recommendedName>
        <fullName evidence="4">Transposase</fullName>
    </recommendedName>
</protein>
<organism evidence="2 3">
    <name type="scientific">Streptomyces lucensis JCM 4490</name>
    <dbReference type="NCBI Taxonomy" id="1306176"/>
    <lineage>
        <taxon>Bacteria</taxon>
        <taxon>Bacillati</taxon>
        <taxon>Actinomycetota</taxon>
        <taxon>Actinomycetes</taxon>
        <taxon>Kitasatosporales</taxon>
        <taxon>Streptomycetaceae</taxon>
        <taxon>Streptomyces</taxon>
    </lineage>
</organism>
<comment type="caution">
    <text evidence="2">The sequence shown here is derived from an EMBL/GenBank/DDBJ whole genome shotgun (WGS) entry which is preliminary data.</text>
</comment>
<dbReference type="PROSITE" id="PS51257">
    <property type="entry name" value="PROKAR_LIPOPROTEIN"/>
    <property type="match status" value="1"/>
</dbReference>
<dbReference type="Proteomes" id="UP000620224">
    <property type="component" value="Unassembled WGS sequence"/>
</dbReference>
<gene>
    <name evidence="2" type="ORF">GCM10010503_38110</name>
</gene>
<dbReference type="AlphaFoldDB" id="A0A918J7J7"/>
<keyword evidence="1" id="KW-1133">Transmembrane helix</keyword>
<sequence>MLPLARVRPQGGGVANIDDEAVFAAIIYVLVSGCAWRALRRASGRRSPRCTAGS</sequence>
<reference evidence="2" key="2">
    <citation type="submission" date="2020-09" db="EMBL/GenBank/DDBJ databases">
        <authorList>
            <person name="Sun Q."/>
            <person name="Ohkuma M."/>
        </authorList>
    </citation>
    <scope>NUCLEOTIDE SEQUENCE</scope>
    <source>
        <strain evidence="2">JCM 4490</strain>
    </source>
</reference>
<dbReference type="EMBL" id="BMUE01000007">
    <property type="protein sequence ID" value="GGW57152.1"/>
    <property type="molecule type" value="Genomic_DNA"/>
</dbReference>
<keyword evidence="1" id="KW-0812">Transmembrane</keyword>
<evidence type="ECO:0000313" key="3">
    <source>
        <dbReference type="Proteomes" id="UP000620224"/>
    </source>
</evidence>
<feature type="transmembrane region" description="Helical" evidence="1">
    <location>
        <begin position="20"/>
        <end position="39"/>
    </location>
</feature>
<name>A0A918J7J7_9ACTN</name>
<evidence type="ECO:0008006" key="4">
    <source>
        <dbReference type="Google" id="ProtNLM"/>
    </source>
</evidence>
<keyword evidence="3" id="KW-1185">Reference proteome</keyword>
<accession>A0A918J7J7</accession>
<evidence type="ECO:0000256" key="1">
    <source>
        <dbReference type="SAM" id="Phobius"/>
    </source>
</evidence>
<keyword evidence="1" id="KW-0472">Membrane</keyword>
<evidence type="ECO:0000313" key="2">
    <source>
        <dbReference type="EMBL" id="GGW57152.1"/>
    </source>
</evidence>
<reference evidence="2" key="1">
    <citation type="journal article" date="2014" name="Int. J. Syst. Evol. Microbiol.">
        <title>Complete genome sequence of Corynebacterium casei LMG S-19264T (=DSM 44701T), isolated from a smear-ripened cheese.</title>
        <authorList>
            <consortium name="US DOE Joint Genome Institute (JGI-PGF)"/>
            <person name="Walter F."/>
            <person name="Albersmeier A."/>
            <person name="Kalinowski J."/>
            <person name="Ruckert C."/>
        </authorList>
    </citation>
    <scope>NUCLEOTIDE SEQUENCE</scope>
    <source>
        <strain evidence="2">JCM 4490</strain>
    </source>
</reference>
<proteinExistence type="predicted"/>